<reference evidence="2" key="1">
    <citation type="submission" date="2023-03" db="EMBL/GenBank/DDBJ databases">
        <title>Massive genome expansion in bonnet fungi (Mycena s.s.) driven by repeated elements and novel gene families across ecological guilds.</title>
        <authorList>
            <consortium name="Lawrence Berkeley National Laboratory"/>
            <person name="Harder C.B."/>
            <person name="Miyauchi S."/>
            <person name="Viragh M."/>
            <person name="Kuo A."/>
            <person name="Thoen E."/>
            <person name="Andreopoulos B."/>
            <person name="Lu D."/>
            <person name="Skrede I."/>
            <person name="Drula E."/>
            <person name="Henrissat B."/>
            <person name="Morin E."/>
            <person name="Kohler A."/>
            <person name="Barry K."/>
            <person name="LaButti K."/>
            <person name="Morin E."/>
            <person name="Salamov A."/>
            <person name="Lipzen A."/>
            <person name="Mereny Z."/>
            <person name="Hegedus B."/>
            <person name="Baldrian P."/>
            <person name="Stursova M."/>
            <person name="Weitz H."/>
            <person name="Taylor A."/>
            <person name="Grigoriev I.V."/>
            <person name="Nagy L.G."/>
            <person name="Martin F."/>
            <person name="Kauserud H."/>
        </authorList>
    </citation>
    <scope>NUCLEOTIDE SEQUENCE</scope>
    <source>
        <strain evidence="2">9284</strain>
    </source>
</reference>
<dbReference type="Pfam" id="PF18718">
    <property type="entry name" value="CxC5"/>
    <property type="match status" value="1"/>
</dbReference>
<comment type="caution">
    <text evidence="2">The sequence shown here is derived from an EMBL/GenBank/DDBJ whole genome shotgun (WGS) entry which is preliminary data.</text>
</comment>
<accession>A0AAD7BNR2</accession>
<sequence>MVGCPNHRDSNDVMTLTEPLTHKATLYTLRNGVLPIYSTSLYCRGCNRRYYHNYYVHKQSSLRTYYGGVPHVVQVAQHFFMESPLLELFGNGMVFGW</sequence>
<keyword evidence="3" id="KW-1185">Reference proteome</keyword>
<evidence type="ECO:0000313" key="2">
    <source>
        <dbReference type="EMBL" id="KAJ7626185.1"/>
    </source>
</evidence>
<organism evidence="2 3">
    <name type="scientific">Roridomyces roridus</name>
    <dbReference type="NCBI Taxonomy" id="1738132"/>
    <lineage>
        <taxon>Eukaryota</taxon>
        <taxon>Fungi</taxon>
        <taxon>Dikarya</taxon>
        <taxon>Basidiomycota</taxon>
        <taxon>Agaricomycotina</taxon>
        <taxon>Agaricomycetes</taxon>
        <taxon>Agaricomycetidae</taxon>
        <taxon>Agaricales</taxon>
        <taxon>Marasmiineae</taxon>
        <taxon>Mycenaceae</taxon>
        <taxon>Roridomyces</taxon>
    </lineage>
</organism>
<dbReference type="AlphaFoldDB" id="A0AAD7BNR2"/>
<name>A0AAD7BNR2_9AGAR</name>
<dbReference type="InterPro" id="IPR041539">
    <property type="entry name" value="CxC5"/>
</dbReference>
<dbReference type="Proteomes" id="UP001221142">
    <property type="component" value="Unassembled WGS sequence"/>
</dbReference>
<protein>
    <recommendedName>
        <fullName evidence="1">CxC5 like cysteine cluster associated with KDZ domain-containing protein</fullName>
    </recommendedName>
</protein>
<gene>
    <name evidence="2" type="ORF">FB45DRAFT_1085094</name>
</gene>
<feature type="non-terminal residue" evidence="2">
    <location>
        <position position="1"/>
    </location>
</feature>
<proteinExistence type="predicted"/>
<evidence type="ECO:0000259" key="1">
    <source>
        <dbReference type="Pfam" id="PF18718"/>
    </source>
</evidence>
<feature type="domain" description="CxC5 like cysteine cluster associated with KDZ" evidence="1">
    <location>
        <begin position="4"/>
        <end position="97"/>
    </location>
</feature>
<evidence type="ECO:0000313" key="3">
    <source>
        <dbReference type="Proteomes" id="UP001221142"/>
    </source>
</evidence>
<dbReference type="EMBL" id="JARKIF010000012">
    <property type="protein sequence ID" value="KAJ7626185.1"/>
    <property type="molecule type" value="Genomic_DNA"/>
</dbReference>